<evidence type="ECO:0000256" key="1">
    <source>
        <dbReference type="ARBA" id="ARBA00023125"/>
    </source>
</evidence>
<dbReference type="Proteomes" id="UP000028569">
    <property type="component" value="Chromosome"/>
</dbReference>
<gene>
    <name evidence="5" type="ORF">BINDI_0512</name>
</gene>
<dbReference type="InterPro" id="IPR009057">
    <property type="entry name" value="Homeodomain-like_sf"/>
</dbReference>
<dbReference type="RefSeq" id="WP_158332588.1">
    <property type="nucleotide sequence ID" value="NZ_CP006018.1"/>
</dbReference>
<evidence type="ECO:0000313" key="6">
    <source>
        <dbReference type="Proteomes" id="UP000028569"/>
    </source>
</evidence>
<sequence>MPKIEEASLDEHRSRTLSRILTATERILRTSGRRGLTMAAVSRGAGMARNSLYRYAADTDQLCDMVLEAHLPVWSTSLTQALSQAHTPQEIILAWTRTNLIQAGHHGHSWLMNLYADSNDTQFRDSFLYGQPIAPDQKKIGSTDRTTGAMVDFHRQVNQPLIDAWESLRPGDARTGVEVTRGIVQSGMRLIDALAMEGGEPSRDKVSRIVEDITKSTQAVVETLSAEQTRPHQRDRGKDNLS</sequence>
<evidence type="ECO:0000256" key="2">
    <source>
        <dbReference type="PROSITE-ProRule" id="PRU00335"/>
    </source>
</evidence>
<dbReference type="InterPro" id="IPR001647">
    <property type="entry name" value="HTH_TetR"/>
</dbReference>
<feature type="region of interest" description="Disordered" evidence="3">
    <location>
        <begin position="222"/>
        <end position="242"/>
    </location>
</feature>
<dbReference type="KEGG" id="bii:BINDI_0512"/>
<name>A0A087VTV1_9BIFI</name>
<feature type="domain" description="HTH tetR-type" evidence="4">
    <location>
        <begin position="14"/>
        <end position="74"/>
    </location>
</feature>
<organism evidence="5 6">
    <name type="scientific">Bifidobacterium [indicum] DSM 20214 = LMG 11587</name>
    <dbReference type="NCBI Taxonomy" id="1341694"/>
    <lineage>
        <taxon>Bacteria</taxon>
        <taxon>Bacillati</taxon>
        <taxon>Actinomycetota</taxon>
        <taxon>Actinomycetes</taxon>
        <taxon>Bifidobacteriales</taxon>
        <taxon>Bifidobacteriaceae</taxon>
        <taxon>Bifidobacterium</taxon>
    </lineage>
</organism>
<feature type="compositionally biased region" description="Basic and acidic residues" evidence="3">
    <location>
        <begin position="229"/>
        <end position="242"/>
    </location>
</feature>
<dbReference type="PROSITE" id="PS50977">
    <property type="entry name" value="HTH_TETR_2"/>
    <property type="match status" value="1"/>
</dbReference>
<reference evidence="5 6" key="1">
    <citation type="journal article" date="2014" name="Appl. Environ. Microbiol.">
        <title>Genomic encyclopedia of type strains of the genus Bifidobacterium.</title>
        <authorList>
            <person name="Milani C."/>
            <person name="Lugli G.A."/>
            <person name="Duranti S."/>
            <person name="Turroni F."/>
            <person name="Bottacini F."/>
            <person name="Mangifesta M."/>
            <person name="Sanchez B."/>
            <person name="Viappiani A."/>
            <person name="Mancabelli L."/>
            <person name="Taminiau B."/>
            <person name="Delcenserie V."/>
            <person name="Barrangou R."/>
            <person name="Margolles A."/>
            <person name="van Sinderen D."/>
            <person name="Ventura M."/>
        </authorList>
    </citation>
    <scope>NUCLEOTIDE SEQUENCE [LARGE SCALE GENOMIC DNA]</scope>
    <source>
        <strain evidence="5 6">LMG 11587</strain>
    </source>
</reference>
<accession>A0A087VTV1</accession>
<dbReference type="SUPFAM" id="SSF46689">
    <property type="entry name" value="Homeodomain-like"/>
    <property type="match status" value="1"/>
</dbReference>
<evidence type="ECO:0000256" key="3">
    <source>
        <dbReference type="SAM" id="MobiDB-lite"/>
    </source>
</evidence>
<feature type="DNA-binding region" description="H-T-H motif" evidence="2">
    <location>
        <begin position="37"/>
        <end position="56"/>
    </location>
</feature>
<dbReference type="Gene3D" id="1.10.357.10">
    <property type="entry name" value="Tetracycline Repressor, domain 2"/>
    <property type="match status" value="1"/>
</dbReference>
<dbReference type="GO" id="GO:0003677">
    <property type="term" value="F:DNA binding"/>
    <property type="evidence" value="ECO:0007669"/>
    <property type="project" value="UniProtKB-UniRule"/>
</dbReference>
<dbReference type="OrthoDB" id="4709704at2"/>
<evidence type="ECO:0000259" key="4">
    <source>
        <dbReference type="PROSITE" id="PS50977"/>
    </source>
</evidence>
<dbReference type="HOGENOM" id="CLU_083240_1_1_11"/>
<proteinExistence type="predicted"/>
<dbReference type="Pfam" id="PF00440">
    <property type="entry name" value="TetR_N"/>
    <property type="match status" value="1"/>
</dbReference>
<keyword evidence="1 2" id="KW-0238">DNA-binding</keyword>
<evidence type="ECO:0000313" key="5">
    <source>
        <dbReference type="EMBL" id="AIC91792.1"/>
    </source>
</evidence>
<dbReference type="AlphaFoldDB" id="A0A087VTV1"/>
<protein>
    <submittedName>
        <fullName evidence="5">TetR family transcriptional regulator</fullName>
    </submittedName>
</protein>
<keyword evidence="6" id="KW-1185">Reference proteome</keyword>
<dbReference type="EMBL" id="CP006018">
    <property type="protein sequence ID" value="AIC91792.1"/>
    <property type="molecule type" value="Genomic_DNA"/>
</dbReference>